<protein>
    <submittedName>
        <fullName evidence="1">Uncharacterized protein</fullName>
    </submittedName>
</protein>
<reference evidence="1 2" key="1">
    <citation type="submission" date="2018-03" db="EMBL/GenBank/DDBJ databases">
        <title>Genome sequence of Paenibacillus elgii strain AC13 an antimicrobial compound producing bacteria.</title>
        <authorList>
            <person name="Kurokawa A.S."/>
            <person name="Araujo J.F."/>
            <person name="Costa R.A."/>
            <person name="Ortega D.B."/>
            <person name="Pires A.S."/>
            <person name="Pappas G.J.Jr."/>
            <person name="Franco O.L."/>
            <person name="Barreto C."/>
            <person name="Magalhaes B.S."/>
            <person name="Kruger R.H."/>
        </authorList>
    </citation>
    <scope>NUCLEOTIDE SEQUENCE [LARGE SCALE GENOMIC DNA]</scope>
    <source>
        <strain evidence="1 2">AC13</strain>
    </source>
</reference>
<evidence type="ECO:0000313" key="1">
    <source>
        <dbReference type="EMBL" id="PUA38745.1"/>
    </source>
</evidence>
<organism evidence="1 2">
    <name type="scientific">Paenibacillus elgii</name>
    <dbReference type="NCBI Taxonomy" id="189691"/>
    <lineage>
        <taxon>Bacteria</taxon>
        <taxon>Bacillati</taxon>
        <taxon>Bacillota</taxon>
        <taxon>Bacilli</taxon>
        <taxon>Bacillales</taxon>
        <taxon>Paenibacillaceae</taxon>
        <taxon>Paenibacillus</taxon>
    </lineage>
</organism>
<gene>
    <name evidence="1" type="ORF">C8Z91_14240</name>
</gene>
<proteinExistence type="predicted"/>
<comment type="caution">
    <text evidence="1">The sequence shown here is derived from an EMBL/GenBank/DDBJ whole genome shotgun (WGS) entry which is preliminary data.</text>
</comment>
<dbReference type="AlphaFoldDB" id="A0A2T6G3M0"/>
<dbReference type="Proteomes" id="UP000244184">
    <property type="component" value="Unassembled WGS sequence"/>
</dbReference>
<evidence type="ECO:0000313" key="2">
    <source>
        <dbReference type="Proteomes" id="UP000244184"/>
    </source>
</evidence>
<name>A0A2T6G3M0_9BACL</name>
<sequence>MERDLEGAVKKIKLILQRQRSLFREVMIIKKALMALFALWMFGVLAGCESNTNNLLENKAISSVVLECKNQCTMSDGTPFVHREFKEEAELKLFTDAIQKAEKIPAILRYDVIFKMRVTFEDRTSKMFYLNISNTTDLQTGLLIEQSKSETGYQISSDISERLRETIYKTRAS</sequence>
<accession>A0A2T6G3M0</accession>
<dbReference type="EMBL" id="PYHP01000033">
    <property type="protein sequence ID" value="PUA38745.1"/>
    <property type="molecule type" value="Genomic_DNA"/>
</dbReference>